<organismHost>
    <name type="scientific">Acanthamoeba polyphaga</name>
    <name type="common">Amoeba</name>
    <dbReference type="NCBI Taxonomy" id="5757"/>
</organismHost>
<keyword evidence="2" id="KW-0040">ANK repeat</keyword>
<dbReference type="Proteomes" id="UP000241474">
    <property type="component" value="Segment"/>
</dbReference>
<accession>A0A0G2Y4Y4</accession>
<name>A0A0G2YA08_MIMIV</name>
<dbReference type="PANTHER" id="PTHR24188:SF29">
    <property type="entry name" value="GH09064P"/>
    <property type="match status" value="1"/>
</dbReference>
<dbReference type="Pfam" id="PF12796">
    <property type="entry name" value="Ank_2"/>
    <property type="match status" value="1"/>
</dbReference>
<reference evidence="5 6" key="1">
    <citation type="submission" date="2014-10" db="EMBL/GenBank/DDBJ databases">
        <title>Pan-genome analysis of Brazilian lineage A amoebal mimiviruses.</title>
        <authorList>
            <person name="Assis F.L."/>
            <person name="Abrahao J.S."/>
            <person name="Kroon E.G."/>
            <person name="Dornas F.P."/>
            <person name="Andrade K.R."/>
            <person name="Borato P.V.M."/>
            <person name="Pilotto M.R."/>
            <person name="Benamar S."/>
            <person name="LaScola B."/>
            <person name="Colson P."/>
        </authorList>
    </citation>
    <scope>NUCLEOTIDE SEQUENCE [LARGE SCALE GENOMIC DNA]</scope>
    <source>
        <strain evidence="4 6">Amazonia</strain>
        <strain evidence="3 5">Oyster</strain>
    </source>
</reference>
<dbReference type="SUPFAM" id="SSF48403">
    <property type="entry name" value="Ankyrin repeat"/>
    <property type="match status" value="1"/>
</dbReference>
<dbReference type="Proteomes" id="UP000274448">
    <property type="component" value="Segment"/>
</dbReference>
<dbReference type="SMART" id="SM00248">
    <property type="entry name" value="ANK"/>
    <property type="match status" value="6"/>
</dbReference>
<dbReference type="PROSITE" id="PS50088">
    <property type="entry name" value="ANK_REPEAT"/>
    <property type="match status" value="2"/>
</dbReference>
<evidence type="ECO:0000313" key="3">
    <source>
        <dbReference type="EMBL" id="AKI79579.1"/>
    </source>
</evidence>
<evidence type="ECO:0000256" key="1">
    <source>
        <dbReference type="ARBA" id="ARBA00022737"/>
    </source>
</evidence>
<evidence type="ECO:0000256" key="2">
    <source>
        <dbReference type="ARBA" id="ARBA00023043"/>
    </source>
</evidence>
<evidence type="ECO:0000313" key="4">
    <source>
        <dbReference type="EMBL" id="AKI81469.1"/>
    </source>
</evidence>
<evidence type="ECO:0000313" key="5">
    <source>
        <dbReference type="Proteomes" id="UP000241474"/>
    </source>
</evidence>
<dbReference type="PROSITE" id="PS50297">
    <property type="entry name" value="ANK_REP_REGION"/>
    <property type="match status" value="1"/>
</dbReference>
<dbReference type="InterPro" id="IPR002110">
    <property type="entry name" value="Ankyrin_rpt"/>
</dbReference>
<accession>A0A0G2YA08</accession>
<dbReference type="InterPro" id="IPR036770">
    <property type="entry name" value="Ankyrin_rpt-contain_sf"/>
</dbReference>
<proteinExistence type="predicted"/>
<dbReference type="EMBL" id="KM982401">
    <property type="protein sequence ID" value="AKI79579.1"/>
    <property type="molecule type" value="Genomic_DNA"/>
</dbReference>
<organism evidence="4 6">
    <name type="scientific">Acanthamoeba polyphaga mimivirus</name>
    <name type="common">APMV</name>
    <dbReference type="NCBI Taxonomy" id="212035"/>
    <lineage>
        <taxon>Viruses</taxon>
        <taxon>Varidnaviria</taxon>
        <taxon>Bamfordvirae</taxon>
        <taxon>Nucleocytoviricota</taxon>
        <taxon>Megaviricetes</taxon>
        <taxon>Imitervirales</taxon>
        <taxon>Mimiviridae</taxon>
        <taxon>Megamimivirinae</taxon>
        <taxon>Mimivirus</taxon>
        <taxon>Mimivirus bradfordmassiliense</taxon>
    </lineage>
</organism>
<protein>
    <submittedName>
        <fullName evidence="4">Putative ankyrin repeat protein</fullName>
    </submittedName>
</protein>
<evidence type="ECO:0000313" key="6">
    <source>
        <dbReference type="Proteomes" id="UP000274448"/>
    </source>
</evidence>
<dbReference type="PANTHER" id="PTHR24188">
    <property type="entry name" value="ANKYRIN REPEAT PROTEIN"/>
    <property type="match status" value="1"/>
</dbReference>
<dbReference type="EMBL" id="KM982403">
    <property type="protein sequence ID" value="AKI81469.1"/>
    <property type="molecule type" value="Genomic_DNA"/>
</dbReference>
<dbReference type="Gene3D" id="1.25.40.20">
    <property type="entry name" value="Ankyrin repeat-containing domain"/>
    <property type="match status" value="1"/>
</dbReference>
<sequence length="272" mass="31422">MDIDSTINLLFTNKYFFDLFEFAKHNFNVLHEVIKRGYVHILKYVDELENLGPLVFIETMNVHDKLKLACNHDQLPIVKYLVETNSNIETINDDVIITASFYGRTNIVEYFIKKDIDNKTIFEALKNACDNGHLETMILLINNGVDIKAKDNFIIKQAISKGHLNIVKYLVENGATIDIEDDTYIINSAQKGYYKMVEYLVYRGADYRTVDDLPIRCALMGGHLDVVKYLQSLGADIEADNESTIDYVFKHGPNESKEYLERYFYWNSLING</sequence>
<keyword evidence="1" id="KW-0677">Repeat</keyword>
<dbReference type="Pfam" id="PF00023">
    <property type="entry name" value="Ank"/>
    <property type="match status" value="1"/>
</dbReference>